<sequence>MLKNKKTIDDKVKNHIEHLFDGVGASQQLFDLKEELATNLKEKIADYRSKGMEDEQALQEAVISMGDLSGLVDDMRKLGRDKAKQAVYSTKTARISLAGIIAGVLLTLFGSFTVAMLYFINLSAEEAFGPGIFIVAGGALFTYSILTMETGKKYAMNKIRAASYALAVGSLLFGIFVAAVTGLTSDEIYVSIASSMLFVMAGVGLFLFLCLTGTDRLKTK</sequence>
<keyword evidence="3" id="KW-1185">Reference proteome</keyword>
<dbReference type="Proteomes" id="UP000798488">
    <property type="component" value="Unassembled WGS sequence"/>
</dbReference>
<organism evidence="2 3">
    <name type="scientific">Sporotomaculum syntrophicum</name>
    <dbReference type="NCBI Taxonomy" id="182264"/>
    <lineage>
        <taxon>Bacteria</taxon>
        <taxon>Bacillati</taxon>
        <taxon>Bacillota</taxon>
        <taxon>Clostridia</taxon>
        <taxon>Eubacteriales</taxon>
        <taxon>Desulfallaceae</taxon>
        <taxon>Sporotomaculum</taxon>
    </lineage>
</organism>
<gene>
    <name evidence="2" type="ORF">SPSYN_02091</name>
</gene>
<feature type="transmembrane region" description="Helical" evidence="1">
    <location>
        <begin position="97"/>
        <end position="121"/>
    </location>
</feature>
<dbReference type="OrthoDB" id="2963492at2"/>
<protein>
    <submittedName>
        <fullName evidence="2">Uncharacterized protein</fullName>
    </submittedName>
</protein>
<feature type="transmembrane region" description="Helical" evidence="1">
    <location>
        <begin position="161"/>
        <end position="182"/>
    </location>
</feature>
<dbReference type="EMBL" id="LSRS01000005">
    <property type="protein sequence ID" value="KAF1084315.1"/>
    <property type="molecule type" value="Genomic_DNA"/>
</dbReference>
<proteinExistence type="predicted"/>
<name>A0A9D2WMU5_9FIRM</name>
<feature type="transmembrane region" description="Helical" evidence="1">
    <location>
        <begin position="127"/>
        <end position="149"/>
    </location>
</feature>
<dbReference type="InterPro" id="IPR047928">
    <property type="entry name" value="Perm_prefix_1"/>
</dbReference>
<accession>A0A9D2WMU5</accession>
<dbReference type="AlphaFoldDB" id="A0A9D2WMU5"/>
<evidence type="ECO:0000256" key="1">
    <source>
        <dbReference type="SAM" id="Phobius"/>
    </source>
</evidence>
<keyword evidence="1" id="KW-0472">Membrane</keyword>
<dbReference type="NCBIfam" id="NF038403">
    <property type="entry name" value="perm_prefix_1"/>
    <property type="match status" value="1"/>
</dbReference>
<feature type="transmembrane region" description="Helical" evidence="1">
    <location>
        <begin position="188"/>
        <end position="211"/>
    </location>
</feature>
<evidence type="ECO:0000313" key="3">
    <source>
        <dbReference type="Proteomes" id="UP000798488"/>
    </source>
</evidence>
<reference evidence="2" key="1">
    <citation type="submission" date="2016-02" db="EMBL/GenBank/DDBJ databases">
        <title>Draft Genome Sequence of Sporotomaculum syntrophicum Strain FB, a Syntrophic Benzoate Degrader.</title>
        <authorList>
            <person name="Nobu M.K."/>
            <person name="Narihiro T."/>
            <person name="Qiu Y.-L."/>
            <person name="Ohashi A."/>
            <person name="Liu W.-T."/>
            <person name="Yuji S."/>
        </authorList>
    </citation>
    <scope>NUCLEOTIDE SEQUENCE</scope>
    <source>
        <strain evidence="2">FB</strain>
    </source>
</reference>
<keyword evidence="1" id="KW-1133">Transmembrane helix</keyword>
<evidence type="ECO:0000313" key="2">
    <source>
        <dbReference type="EMBL" id="KAF1084315.1"/>
    </source>
</evidence>
<dbReference type="RefSeq" id="WP_161822421.1">
    <property type="nucleotide sequence ID" value="NZ_LSRS01000005.1"/>
</dbReference>
<comment type="caution">
    <text evidence="2">The sequence shown here is derived from an EMBL/GenBank/DDBJ whole genome shotgun (WGS) entry which is preliminary data.</text>
</comment>
<keyword evidence="1" id="KW-0812">Transmembrane</keyword>